<evidence type="ECO:0000313" key="2">
    <source>
        <dbReference type="EMBL" id="CAK9108672.1"/>
    </source>
</evidence>
<evidence type="ECO:0000313" key="3">
    <source>
        <dbReference type="Proteomes" id="UP001642464"/>
    </source>
</evidence>
<protein>
    <submittedName>
        <fullName evidence="2">Uncharacterized protein</fullName>
    </submittedName>
</protein>
<dbReference type="Proteomes" id="UP001642464">
    <property type="component" value="Unassembled WGS sequence"/>
</dbReference>
<reference evidence="2 3" key="1">
    <citation type="submission" date="2024-02" db="EMBL/GenBank/DDBJ databases">
        <authorList>
            <person name="Chen Y."/>
            <person name="Shah S."/>
            <person name="Dougan E. K."/>
            <person name="Thang M."/>
            <person name="Chan C."/>
        </authorList>
    </citation>
    <scope>NUCLEOTIDE SEQUENCE [LARGE SCALE GENOMIC DNA]</scope>
</reference>
<accession>A0ABP0S8H6</accession>
<evidence type="ECO:0000256" key="1">
    <source>
        <dbReference type="SAM" id="Coils"/>
    </source>
</evidence>
<name>A0ABP0S8H6_9DINO</name>
<sequence length="196" mass="22576">VLEIGVADEEPAAWEVEGEEAVAGTHGQPAEAEEAENLIGLDEAAKNDPLKHYVVVQNQIRRLQEDQARIERQELEVRKGNSKSLQRCAWWYPEKSVMDTRWNFGKCVGDSQQLLKPNYKRWKAPEIVSPKFWWFRAGTCYPCFFPSRGVFTEFFYGDCLPFEQSRPVRLPAQTVTACMLQREELESSIDDDANPY</sequence>
<feature type="non-terminal residue" evidence="2">
    <location>
        <position position="1"/>
    </location>
</feature>
<comment type="caution">
    <text evidence="2">The sequence shown here is derived from an EMBL/GenBank/DDBJ whole genome shotgun (WGS) entry which is preliminary data.</text>
</comment>
<keyword evidence="3" id="KW-1185">Reference proteome</keyword>
<proteinExistence type="predicted"/>
<feature type="non-terminal residue" evidence="2">
    <location>
        <position position="196"/>
    </location>
</feature>
<gene>
    <name evidence="2" type="ORF">SCF082_LOCUS50547</name>
</gene>
<dbReference type="EMBL" id="CAXAMM010043131">
    <property type="protein sequence ID" value="CAK9108672.1"/>
    <property type="molecule type" value="Genomic_DNA"/>
</dbReference>
<feature type="coiled-coil region" evidence="1">
    <location>
        <begin position="53"/>
        <end position="83"/>
    </location>
</feature>
<organism evidence="2 3">
    <name type="scientific">Durusdinium trenchii</name>
    <dbReference type="NCBI Taxonomy" id="1381693"/>
    <lineage>
        <taxon>Eukaryota</taxon>
        <taxon>Sar</taxon>
        <taxon>Alveolata</taxon>
        <taxon>Dinophyceae</taxon>
        <taxon>Suessiales</taxon>
        <taxon>Symbiodiniaceae</taxon>
        <taxon>Durusdinium</taxon>
    </lineage>
</organism>
<keyword evidence="1" id="KW-0175">Coiled coil</keyword>